<dbReference type="PANTHER" id="PTHR48436:SF1">
    <property type="entry name" value="2, PUTATIVE-RELATED"/>
    <property type="match status" value="1"/>
</dbReference>
<feature type="compositionally biased region" description="Low complexity" evidence="1">
    <location>
        <begin position="9"/>
        <end position="22"/>
    </location>
</feature>
<keyword evidence="2" id="KW-0472">Membrane</keyword>
<keyword evidence="2" id="KW-1133">Transmembrane helix</keyword>
<feature type="transmembrane region" description="Helical" evidence="2">
    <location>
        <begin position="130"/>
        <end position="151"/>
    </location>
</feature>
<dbReference type="AlphaFoldDB" id="A0AAV3PQU1"/>
<evidence type="ECO:0000256" key="2">
    <source>
        <dbReference type="SAM" id="Phobius"/>
    </source>
</evidence>
<protein>
    <recommendedName>
        <fullName evidence="5">Late embryogenesis abundant protein LEA-2 subgroup domain-containing protein</fullName>
    </recommendedName>
</protein>
<dbReference type="Proteomes" id="UP001454036">
    <property type="component" value="Unassembled WGS sequence"/>
</dbReference>
<evidence type="ECO:0000313" key="4">
    <source>
        <dbReference type="Proteomes" id="UP001454036"/>
    </source>
</evidence>
<reference evidence="3 4" key="1">
    <citation type="submission" date="2024-01" db="EMBL/GenBank/DDBJ databases">
        <title>The complete chloroplast genome sequence of Lithospermum erythrorhizon: insights into the phylogenetic relationship among Boraginaceae species and the maternal lineages of purple gromwells.</title>
        <authorList>
            <person name="Okada T."/>
            <person name="Watanabe K."/>
        </authorList>
    </citation>
    <scope>NUCLEOTIDE SEQUENCE [LARGE SCALE GENOMIC DNA]</scope>
</reference>
<evidence type="ECO:0000313" key="3">
    <source>
        <dbReference type="EMBL" id="GAA0153401.1"/>
    </source>
</evidence>
<accession>A0AAV3PQU1</accession>
<evidence type="ECO:0000256" key="1">
    <source>
        <dbReference type="SAM" id="MobiDB-lite"/>
    </source>
</evidence>
<organism evidence="3 4">
    <name type="scientific">Lithospermum erythrorhizon</name>
    <name type="common">Purple gromwell</name>
    <name type="synonym">Lithospermum officinale var. erythrorhizon</name>
    <dbReference type="NCBI Taxonomy" id="34254"/>
    <lineage>
        <taxon>Eukaryota</taxon>
        <taxon>Viridiplantae</taxon>
        <taxon>Streptophyta</taxon>
        <taxon>Embryophyta</taxon>
        <taxon>Tracheophyta</taxon>
        <taxon>Spermatophyta</taxon>
        <taxon>Magnoliopsida</taxon>
        <taxon>eudicotyledons</taxon>
        <taxon>Gunneridae</taxon>
        <taxon>Pentapetalae</taxon>
        <taxon>asterids</taxon>
        <taxon>lamiids</taxon>
        <taxon>Boraginales</taxon>
        <taxon>Boraginaceae</taxon>
        <taxon>Boraginoideae</taxon>
        <taxon>Lithospermeae</taxon>
        <taxon>Lithospermum</taxon>
    </lineage>
</organism>
<comment type="caution">
    <text evidence="3">The sequence shown here is derived from an EMBL/GenBank/DDBJ whole genome shotgun (WGS) entry which is preliminary data.</text>
</comment>
<sequence length="316" mass="35324">MMHPKYESDVASIEASSSSPASPKRAVYYVQSPSRDSHSDPDKSSVQATPSFHSPTDSPSHPSSFDRHSRSSSASRLSGNWHWVTRGHRRSGKGWQDYRRSGKGWQGCNVIDEEADYDIDDEGYSKRFKYFLSVLVLGAIFGLFCLIIWGASRPYKPHISMKSLKIHSFHHWQGADHTGVPTELISLNCSVHMAIHNPATFFGIHVNADPVNLIYFELPVATGKLKEHYQPRKSKRILAVNMYGDGVTLYGAGDAFAGVANKGNIPMKLDFKLQSQGDVVGKLVKTTHQLHIYCTLIIDFRSRKEAEFEGDSCTFD</sequence>
<name>A0AAV3PQU1_LITER</name>
<dbReference type="EMBL" id="BAABME010018315">
    <property type="protein sequence ID" value="GAA0153401.1"/>
    <property type="molecule type" value="Genomic_DNA"/>
</dbReference>
<dbReference type="InterPro" id="IPR055276">
    <property type="entry name" value="NHL41-like"/>
</dbReference>
<gene>
    <name evidence="3" type="ORF">LIER_37669</name>
</gene>
<keyword evidence="4" id="KW-1185">Reference proteome</keyword>
<dbReference type="PANTHER" id="PTHR48436">
    <property type="entry name" value="2, PUTATIVE-RELATED"/>
    <property type="match status" value="1"/>
</dbReference>
<evidence type="ECO:0008006" key="5">
    <source>
        <dbReference type="Google" id="ProtNLM"/>
    </source>
</evidence>
<feature type="region of interest" description="Disordered" evidence="1">
    <location>
        <begin position="1"/>
        <end position="74"/>
    </location>
</feature>
<keyword evidence="2" id="KW-0812">Transmembrane</keyword>
<proteinExistence type="predicted"/>
<feature type="compositionally biased region" description="Low complexity" evidence="1">
    <location>
        <begin position="49"/>
        <end position="63"/>
    </location>
</feature>